<dbReference type="PANTHER" id="PTHR43738">
    <property type="entry name" value="ABC TRANSPORTER, MEMBRANE PROTEIN"/>
    <property type="match status" value="1"/>
</dbReference>
<organism evidence="13 14">
    <name type="scientific">Secundilactobacillus malefermentans</name>
    <dbReference type="NCBI Taxonomy" id="176292"/>
    <lineage>
        <taxon>Bacteria</taxon>
        <taxon>Bacillati</taxon>
        <taxon>Bacillota</taxon>
        <taxon>Bacilli</taxon>
        <taxon>Lactobacillales</taxon>
        <taxon>Lactobacillaceae</taxon>
        <taxon>Secundilactobacillus</taxon>
    </lineage>
</organism>
<keyword evidence="7 11" id="KW-0812">Transmembrane</keyword>
<evidence type="ECO:0000256" key="7">
    <source>
        <dbReference type="ARBA" id="ARBA00022692"/>
    </source>
</evidence>
<keyword evidence="5" id="KW-0813">Transport</keyword>
<proteinExistence type="inferred from homology"/>
<feature type="transmembrane region" description="Helical" evidence="11">
    <location>
        <begin position="289"/>
        <end position="313"/>
    </location>
</feature>
<dbReference type="OrthoDB" id="384327at2"/>
<name>A0A4R5NDK1_9LACO</name>
<evidence type="ECO:0000256" key="11">
    <source>
        <dbReference type="SAM" id="Phobius"/>
    </source>
</evidence>
<dbReference type="AlphaFoldDB" id="A0A4R5NDK1"/>
<dbReference type="PANTHER" id="PTHR43738:SF1">
    <property type="entry name" value="HEMIN TRANSPORT SYSTEM PERMEASE PROTEIN HRTB-RELATED"/>
    <property type="match status" value="1"/>
</dbReference>
<evidence type="ECO:0000256" key="4">
    <source>
        <dbReference type="ARBA" id="ARBA00016962"/>
    </source>
</evidence>
<evidence type="ECO:0000256" key="3">
    <source>
        <dbReference type="ARBA" id="ARBA00011131"/>
    </source>
</evidence>
<dbReference type="InterPro" id="IPR051125">
    <property type="entry name" value="ABC-4/HrtB_transporter"/>
</dbReference>
<dbReference type="Pfam" id="PF02687">
    <property type="entry name" value="FtsX"/>
    <property type="match status" value="1"/>
</dbReference>
<keyword evidence="9 11" id="KW-0472">Membrane</keyword>
<keyword evidence="14" id="KW-1185">Reference proteome</keyword>
<evidence type="ECO:0000313" key="13">
    <source>
        <dbReference type="EMBL" id="TDG71319.1"/>
    </source>
</evidence>
<evidence type="ECO:0000256" key="5">
    <source>
        <dbReference type="ARBA" id="ARBA00022448"/>
    </source>
</evidence>
<feature type="domain" description="ABC3 transporter permease C-terminal" evidence="12">
    <location>
        <begin position="250"/>
        <end position="360"/>
    </location>
</feature>
<evidence type="ECO:0000313" key="14">
    <source>
        <dbReference type="Proteomes" id="UP000294854"/>
    </source>
</evidence>
<evidence type="ECO:0000256" key="9">
    <source>
        <dbReference type="ARBA" id="ARBA00023136"/>
    </source>
</evidence>
<evidence type="ECO:0000256" key="2">
    <source>
        <dbReference type="ARBA" id="ARBA00008697"/>
    </source>
</evidence>
<keyword evidence="8 11" id="KW-1133">Transmembrane helix</keyword>
<dbReference type="GO" id="GO:0005886">
    <property type="term" value="C:plasma membrane"/>
    <property type="evidence" value="ECO:0007669"/>
    <property type="project" value="UniProtKB-SubCell"/>
</dbReference>
<comment type="subcellular location">
    <subcellularLocation>
        <location evidence="1">Cell membrane</location>
        <topology evidence="1">Multi-pass membrane protein</topology>
    </subcellularLocation>
</comment>
<dbReference type="RefSeq" id="WP_010619539.1">
    <property type="nucleotide sequence ID" value="NZ_PUFO01000106.1"/>
</dbReference>
<comment type="subunit">
    <text evidence="3">The complex is composed of two ATP-binding proteins (HrtA), two transmembrane proteins (HrtB) and a solute-binding protein.</text>
</comment>
<feature type="transmembrane region" description="Helical" evidence="11">
    <location>
        <begin position="245"/>
        <end position="268"/>
    </location>
</feature>
<dbReference type="Proteomes" id="UP000294854">
    <property type="component" value="Unassembled WGS sequence"/>
</dbReference>
<comment type="caution">
    <text evidence="13">The sequence shown here is derived from an EMBL/GenBank/DDBJ whole genome shotgun (WGS) entry which is preliminary data.</text>
</comment>
<accession>A0A4R5NDK1</accession>
<dbReference type="EMBL" id="PUFO01000106">
    <property type="protein sequence ID" value="TDG71319.1"/>
    <property type="molecule type" value="Genomic_DNA"/>
</dbReference>
<evidence type="ECO:0000259" key="12">
    <source>
        <dbReference type="Pfam" id="PF02687"/>
    </source>
</evidence>
<comment type="similarity">
    <text evidence="2">Belongs to the ABC-4 integral membrane protein family. HrtB subfamily.</text>
</comment>
<reference evidence="13 14" key="1">
    <citation type="journal article" date="2019" name="Appl. Microbiol. Biotechnol.">
        <title>Uncovering carbohydrate metabolism through a genotype-phenotype association study of 56 lactic acid bacteria genomes.</title>
        <authorList>
            <person name="Buron-Moles G."/>
            <person name="Chailyan A."/>
            <person name="Dolejs I."/>
            <person name="Forster J."/>
            <person name="Miks M.H."/>
        </authorList>
    </citation>
    <scope>NUCLEOTIDE SEQUENCE [LARGE SCALE GENOMIC DNA]</scope>
    <source>
        <strain evidence="13 14">ATCC 49373</strain>
    </source>
</reference>
<evidence type="ECO:0000256" key="10">
    <source>
        <dbReference type="ARBA" id="ARBA00024973"/>
    </source>
</evidence>
<protein>
    <recommendedName>
        <fullName evidence="4">Putative hemin transport system permease protein HrtB</fullName>
    </recommendedName>
</protein>
<feature type="transmembrane region" description="Helical" evidence="11">
    <location>
        <begin position="333"/>
        <end position="352"/>
    </location>
</feature>
<evidence type="ECO:0000256" key="1">
    <source>
        <dbReference type="ARBA" id="ARBA00004651"/>
    </source>
</evidence>
<keyword evidence="6" id="KW-1003">Cell membrane</keyword>
<comment type="function">
    <text evidence="10">Part of the ABC transporter complex hrt involved in hemin import. Responsible for the translocation of the substrate across the membrane.</text>
</comment>
<dbReference type="STRING" id="1122149.FD44_GL000429"/>
<evidence type="ECO:0000256" key="8">
    <source>
        <dbReference type="ARBA" id="ARBA00022989"/>
    </source>
</evidence>
<dbReference type="InterPro" id="IPR003838">
    <property type="entry name" value="ABC3_permease_C"/>
</dbReference>
<gene>
    <name evidence="13" type="ORF">C5L31_001943</name>
</gene>
<feature type="transmembrane region" description="Helical" evidence="11">
    <location>
        <begin position="15"/>
        <end position="36"/>
    </location>
</feature>
<evidence type="ECO:0000256" key="6">
    <source>
        <dbReference type="ARBA" id="ARBA00022475"/>
    </source>
</evidence>
<sequence>MYLAWKEMRYAKLRYALIIGVMVLVAYVVFMLTGLADGLADGNKQAVVDWKASSVILSNDSNKIASASSMKQSDLKRVSVSDKNKAGVGYFPTAVQHQKKSEKQNVSVLGAKKSSFVVPNVTKGRLYQNKHEIIISQNLANLGYHLNQKVKLGSDSKLYKIVGFSKATKFSEVPVIYLNLNAFATLKYGDQVFKNNGEKPLSLIAIKKQSANKLTVSQSSDDTKLDKLSVNTFIQNIPGYSAQNVTLGAMIGFLFVVVAAIIGIFMYVMTLQKTSLFGVMKAQGIKTSYLAKSIVGQALIVGVVGVAIAFVLGYLTGFGLPETMPYSTDLGQWLLDGIVLILVAIIGGLFSIRTVTKVDPINAIGGE</sequence>